<dbReference type="Proteomes" id="UP000219813">
    <property type="component" value="Unassembled WGS sequence"/>
</dbReference>
<evidence type="ECO:0000313" key="3">
    <source>
        <dbReference type="Proteomes" id="UP000219813"/>
    </source>
</evidence>
<feature type="transmembrane region" description="Helical" evidence="1">
    <location>
        <begin position="6"/>
        <end position="27"/>
    </location>
</feature>
<evidence type="ECO:0000313" key="2">
    <source>
        <dbReference type="EMBL" id="SBT85912.1"/>
    </source>
</evidence>
<dbReference type="GeneID" id="39865613"/>
<dbReference type="AlphaFoldDB" id="A0A1D3JHP6"/>
<gene>
    <name evidence="2" type="primary">PmUG01_00015700</name>
    <name evidence="2" type="ORF">PMUG01_00015700</name>
</gene>
<reference evidence="2 3" key="1">
    <citation type="submission" date="2016-06" db="EMBL/GenBank/DDBJ databases">
        <authorList>
            <consortium name="Pathogen Informatics"/>
        </authorList>
    </citation>
    <scope>NUCLEOTIDE SEQUENCE [LARGE SCALE GENOMIC DNA]</scope>
</reference>
<name>A0A1D3JHP6_PLAMA</name>
<sequence>MMEQKIKLILFIKTTMLFVLIWIFNFINDFYIFNKYLANENNFNKTLDTITYRLLAKYKEDKYSNITQLKVGMPDNGKSDKENISINIKRNKGKNKQSDGSLLNKATYYTEVVDYNDGMFDGKHFHFEKRWIKKNDYNTFLEKNNRIGNIALRKIKFRNYGFGVFIFFIFFLLGIGLPILKALSSYSGLEEKLGFMTSFWKYIEKPFTYIVEEQEAFVLFSFVLIIILGAILIIAIPKILRNNEKYKKIKLMTE</sequence>
<organism evidence="2 3">
    <name type="scientific">Plasmodium malariae</name>
    <dbReference type="NCBI Taxonomy" id="5858"/>
    <lineage>
        <taxon>Eukaryota</taxon>
        <taxon>Sar</taxon>
        <taxon>Alveolata</taxon>
        <taxon>Apicomplexa</taxon>
        <taxon>Aconoidasida</taxon>
        <taxon>Haemosporida</taxon>
        <taxon>Plasmodiidae</taxon>
        <taxon>Plasmodium</taxon>
        <taxon>Plasmodium (Plasmodium)</taxon>
    </lineage>
</organism>
<feature type="transmembrane region" description="Helical" evidence="1">
    <location>
        <begin position="160"/>
        <end position="180"/>
    </location>
</feature>
<dbReference type="InterPro" id="IPR022139">
    <property type="entry name" value="Fam-L/Fam-M-like_plasmodium"/>
</dbReference>
<accession>A0A1D3JHP6</accession>
<dbReference type="EMBL" id="FLRL01000033">
    <property type="protein sequence ID" value="SBT85912.1"/>
    <property type="molecule type" value="Genomic_DNA"/>
</dbReference>
<feature type="transmembrane region" description="Helical" evidence="1">
    <location>
        <begin position="216"/>
        <end position="240"/>
    </location>
</feature>
<dbReference type="OrthoDB" id="10669034at2759"/>
<dbReference type="Pfam" id="PF12420">
    <property type="entry name" value="DUF3671"/>
    <property type="match status" value="1"/>
</dbReference>
<keyword evidence="1" id="KW-0812">Transmembrane</keyword>
<dbReference type="KEGG" id="pmal:PMUG01_00015700"/>
<keyword evidence="1" id="KW-1133">Transmembrane helix</keyword>
<keyword evidence="3" id="KW-1185">Reference proteome</keyword>
<evidence type="ECO:0000256" key="1">
    <source>
        <dbReference type="SAM" id="Phobius"/>
    </source>
</evidence>
<proteinExistence type="predicted"/>
<dbReference type="VEuPathDB" id="PlasmoDB:PmUG01_00015700"/>
<keyword evidence="1" id="KW-0472">Membrane</keyword>
<protein>
    <submittedName>
        <fullName evidence="2">Fam-m protein</fullName>
    </submittedName>
</protein>
<dbReference type="RefSeq" id="XP_028859186.1">
    <property type="nucleotide sequence ID" value="XM_029005755.1"/>
</dbReference>